<dbReference type="GO" id="GO:0003899">
    <property type="term" value="F:DNA-directed RNA polymerase activity"/>
    <property type="evidence" value="ECO:0007669"/>
    <property type="project" value="UniProtKB-UniRule"/>
</dbReference>
<keyword evidence="4 11" id="KW-0240">DNA-directed RNA polymerase</keyword>
<dbReference type="Pfam" id="PF03118">
    <property type="entry name" value="RNA_pol_A_CTD"/>
    <property type="match status" value="1"/>
</dbReference>
<dbReference type="SUPFAM" id="SSF55257">
    <property type="entry name" value="RBP11-like subunits of RNA polymerase"/>
    <property type="match status" value="1"/>
</dbReference>
<evidence type="ECO:0000313" key="14">
    <source>
        <dbReference type="Proteomes" id="UP000006178"/>
    </source>
</evidence>
<evidence type="ECO:0000259" key="12">
    <source>
        <dbReference type="SMART" id="SM00662"/>
    </source>
</evidence>
<dbReference type="Pfam" id="PF01000">
    <property type="entry name" value="RNA_pol_A_bac"/>
    <property type="match status" value="1"/>
</dbReference>
<dbReference type="NCBIfam" id="NF003516">
    <property type="entry name" value="PRK05182.2-2"/>
    <property type="match status" value="1"/>
</dbReference>
<dbReference type="GO" id="GO:0003677">
    <property type="term" value="F:DNA binding"/>
    <property type="evidence" value="ECO:0007669"/>
    <property type="project" value="UniProtKB-UniRule"/>
</dbReference>
<evidence type="ECO:0000256" key="1">
    <source>
        <dbReference type="ARBA" id="ARBA00007123"/>
    </source>
</evidence>
<dbReference type="NCBIfam" id="NF003519">
    <property type="entry name" value="PRK05182.2-5"/>
    <property type="match status" value="1"/>
</dbReference>
<feature type="region of interest" description="Alpha N-terminal domain (alpha-NTD)" evidence="11">
    <location>
        <begin position="1"/>
        <end position="236"/>
    </location>
</feature>
<dbReference type="STRING" id="1094508.Tsac_1040"/>
<evidence type="ECO:0000256" key="10">
    <source>
        <dbReference type="ARBA" id="ARBA00048552"/>
    </source>
</evidence>
<dbReference type="GO" id="GO:0046983">
    <property type="term" value="F:protein dimerization activity"/>
    <property type="evidence" value="ECO:0007669"/>
    <property type="project" value="InterPro"/>
</dbReference>
<comment type="similarity">
    <text evidence="1 11">Belongs to the RNA polymerase alpha chain family.</text>
</comment>
<dbReference type="NCBIfam" id="NF003513">
    <property type="entry name" value="PRK05182.1-2"/>
    <property type="match status" value="1"/>
</dbReference>
<dbReference type="Proteomes" id="UP000006178">
    <property type="component" value="Chromosome"/>
</dbReference>
<evidence type="ECO:0000256" key="6">
    <source>
        <dbReference type="ARBA" id="ARBA00022695"/>
    </source>
</evidence>
<dbReference type="InterPro" id="IPR011260">
    <property type="entry name" value="RNAP_asu_C"/>
</dbReference>
<dbReference type="FunFam" id="1.10.150.20:FF:000001">
    <property type="entry name" value="DNA-directed RNA polymerase subunit alpha"/>
    <property type="match status" value="1"/>
</dbReference>
<dbReference type="InterPro" id="IPR011773">
    <property type="entry name" value="DNA-dir_RpoA"/>
</dbReference>
<dbReference type="InterPro" id="IPR011263">
    <property type="entry name" value="DNA-dir_RNA_pol_RpoA/D/Rpb3"/>
</dbReference>
<dbReference type="SMART" id="SM00662">
    <property type="entry name" value="RPOLD"/>
    <property type="match status" value="1"/>
</dbReference>
<dbReference type="eggNOG" id="COG0202">
    <property type="taxonomic scope" value="Bacteria"/>
</dbReference>
<comment type="function">
    <text evidence="11">DNA-dependent RNA polymerase catalyzes the transcription of DNA into RNA using the four ribonucleoside triphosphates as substrates.</text>
</comment>
<protein>
    <recommendedName>
        <fullName evidence="3 11">DNA-directed RNA polymerase subunit alpha</fullName>
        <shortName evidence="11">RNAP subunit alpha</shortName>
        <ecNumber evidence="2 11">2.7.7.6</ecNumber>
    </recommendedName>
    <alternativeName>
        <fullName evidence="9 11">RNA polymerase subunit alpha</fullName>
    </alternativeName>
    <alternativeName>
        <fullName evidence="8 11">Transcriptase subunit alpha</fullName>
    </alternativeName>
</protein>
<evidence type="ECO:0000256" key="11">
    <source>
        <dbReference type="HAMAP-Rule" id="MF_00059"/>
    </source>
</evidence>
<reference evidence="13 14" key="1">
    <citation type="journal article" date="2014" name="Appl. Environ. Microbiol.">
        <title>Profile of Secreted Hydrolases, Associated Proteins, and SlpA in Thermoanaerobacterium saccharolyticum during the Degradation of Hemicellulose.</title>
        <authorList>
            <person name="Currie D.H."/>
            <person name="Guss A.M."/>
            <person name="Herring C.D."/>
            <person name="Giannone R.J."/>
            <person name="Johnson C.M."/>
            <person name="Lankford P.K."/>
            <person name="Brown S.D."/>
            <person name="Hettich R.L."/>
            <person name="Lynd L.R."/>
        </authorList>
    </citation>
    <scope>NUCLEOTIDE SEQUENCE [LARGE SCALE GENOMIC DNA]</scope>
    <source>
        <strain evidence="14">DSM 8691 / JW/SL-YS485</strain>
    </source>
</reference>
<name>I3VU61_THESW</name>
<feature type="domain" description="DNA-directed RNA polymerase RpoA/D/Rpb3-type" evidence="12">
    <location>
        <begin position="21"/>
        <end position="228"/>
    </location>
</feature>
<dbReference type="Gene3D" id="2.170.120.12">
    <property type="entry name" value="DNA-directed RNA polymerase, insert domain"/>
    <property type="match status" value="1"/>
</dbReference>
<feature type="region of interest" description="Alpha C-terminal domain (alpha-CTD)" evidence="11">
    <location>
        <begin position="249"/>
        <end position="316"/>
    </location>
</feature>
<evidence type="ECO:0000256" key="4">
    <source>
        <dbReference type="ARBA" id="ARBA00022478"/>
    </source>
</evidence>
<sequence length="316" mass="35209">MVIEIEKPKIEIVEQSNDDTYAKFVIEPLERGYGITLGNSLRRMLLSSLPGAAAKTIKIDGVLHEFSTVPGVKEDVTEIILNLKELAVKLYTDEPKIVRIEAEGKGEVTAGDIISDGDVEIMNPDLHIATLSDNGKLNMEIELVKGKGYVPSDKNKEPNQPIGIIPVDSIFTPVKKVSYNVENTRVGQVTDYDKLTMEVWTNGTISPKEAISLAAKILIDHFNLFTSFADNYNDMEVLVEKSEKKTDKPLDMTIEELDLSVRSYNCLKRAGINTVQDLVQKTEEEMMKVRNLGKKSLVEVEQKLKALGLSLQKSEE</sequence>
<dbReference type="Gene3D" id="3.30.1360.10">
    <property type="entry name" value="RNA polymerase, RBP11-like subunit"/>
    <property type="match status" value="1"/>
</dbReference>
<dbReference type="InterPro" id="IPR011262">
    <property type="entry name" value="DNA-dir_RNA_pol_insert"/>
</dbReference>
<dbReference type="GO" id="GO:0000428">
    <property type="term" value="C:DNA-directed RNA polymerase complex"/>
    <property type="evidence" value="ECO:0007669"/>
    <property type="project" value="UniProtKB-KW"/>
</dbReference>
<evidence type="ECO:0000256" key="8">
    <source>
        <dbReference type="ARBA" id="ARBA00032524"/>
    </source>
</evidence>
<dbReference type="EC" id="2.7.7.6" evidence="2 11"/>
<dbReference type="CDD" id="cd06928">
    <property type="entry name" value="RNAP_alpha_NTD"/>
    <property type="match status" value="1"/>
</dbReference>
<accession>I3VU61</accession>
<dbReference type="HAMAP" id="MF_00059">
    <property type="entry name" value="RNApol_bact_RpoA"/>
    <property type="match status" value="1"/>
</dbReference>
<dbReference type="FunFam" id="2.170.120.12:FF:000001">
    <property type="entry name" value="DNA-directed RNA polymerase subunit alpha"/>
    <property type="match status" value="1"/>
</dbReference>
<organism evidence="13 14">
    <name type="scientific">Thermoanaerobacterium saccharolyticum (strain DSM 8691 / JW/SL-YS485)</name>
    <dbReference type="NCBI Taxonomy" id="1094508"/>
    <lineage>
        <taxon>Bacteria</taxon>
        <taxon>Bacillati</taxon>
        <taxon>Bacillota</taxon>
        <taxon>Clostridia</taxon>
        <taxon>Thermoanaerobacterales</taxon>
        <taxon>Thermoanaerobacteraceae</taxon>
        <taxon>Thermoanaerobacterium</taxon>
    </lineage>
</organism>
<evidence type="ECO:0000256" key="5">
    <source>
        <dbReference type="ARBA" id="ARBA00022679"/>
    </source>
</evidence>
<evidence type="ECO:0000256" key="7">
    <source>
        <dbReference type="ARBA" id="ARBA00023163"/>
    </source>
</evidence>
<dbReference type="InterPro" id="IPR036603">
    <property type="entry name" value="RBP11-like"/>
</dbReference>
<proteinExistence type="inferred from homology"/>
<dbReference type="EMBL" id="CP003184">
    <property type="protein sequence ID" value="AFK86056.1"/>
    <property type="molecule type" value="Genomic_DNA"/>
</dbReference>
<dbReference type="NCBIfam" id="TIGR02027">
    <property type="entry name" value="rpoA"/>
    <property type="match status" value="1"/>
</dbReference>
<evidence type="ECO:0000256" key="9">
    <source>
        <dbReference type="ARBA" id="ARBA00033070"/>
    </source>
</evidence>
<dbReference type="Gene3D" id="1.10.150.20">
    <property type="entry name" value="5' to 3' exonuclease, C-terminal subdomain"/>
    <property type="match status" value="1"/>
</dbReference>
<dbReference type="KEGG" id="tsh:Tsac_1040"/>
<dbReference type="GO" id="GO:0005737">
    <property type="term" value="C:cytoplasm"/>
    <property type="evidence" value="ECO:0007669"/>
    <property type="project" value="UniProtKB-ARBA"/>
</dbReference>
<dbReference type="Pfam" id="PF01193">
    <property type="entry name" value="RNA_pol_L"/>
    <property type="match status" value="1"/>
</dbReference>
<evidence type="ECO:0000256" key="2">
    <source>
        <dbReference type="ARBA" id="ARBA00012418"/>
    </source>
</evidence>
<gene>
    <name evidence="11" type="primary">rpoA</name>
    <name evidence="13" type="ordered locus">Tsac_1040</name>
</gene>
<dbReference type="SUPFAM" id="SSF47789">
    <property type="entry name" value="C-terminal domain of RNA polymerase alpha subunit"/>
    <property type="match status" value="1"/>
</dbReference>
<comment type="domain">
    <text evidence="11">The N-terminal domain is essential for RNAP assembly and basal transcription, whereas the C-terminal domain is involved in interaction with transcriptional regulators and with upstream promoter elements.</text>
</comment>
<dbReference type="SUPFAM" id="SSF56553">
    <property type="entry name" value="Insert subdomain of RNA polymerase alpha subunit"/>
    <property type="match status" value="1"/>
</dbReference>
<dbReference type="RefSeq" id="WP_014757942.1">
    <property type="nucleotide sequence ID" value="NC_017992.1"/>
</dbReference>
<keyword evidence="6 11" id="KW-0548">Nucleotidyltransferase</keyword>
<keyword evidence="5 11" id="KW-0808">Transferase</keyword>
<comment type="subunit">
    <text evidence="11">Homodimer. The RNAP catalytic core consists of 2 alpha, 1 beta, 1 beta' and 1 omega subunit. When a sigma factor is associated with the core the holoenzyme is formed, which can initiate transcription.</text>
</comment>
<keyword evidence="7 11" id="KW-0804">Transcription</keyword>
<keyword evidence="14" id="KW-1185">Reference proteome</keyword>
<dbReference type="GO" id="GO:0006351">
    <property type="term" value="P:DNA-templated transcription"/>
    <property type="evidence" value="ECO:0007669"/>
    <property type="project" value="UniProtKB-UniRule"/>
</dbReference>
<evidence type="ECO:0000256" key="3">
    <source>
        <dbReference type="ARBA" id="ARBA00015972"/>
    </source>
</evidence>
<evidence type="ECO:0000313" key="13">
    <source>
        <dbReference type="EMBL" id="AFK86056.1"/>
    </source>
</evidence>
<dbReference type="AlphaFoldDB" id="I3VU61"/>
<dbReference type="InterPro" id="IPR036643">
    <property type="entry name" value="RNApol_insert_sf"/>
</dbReference>
<dbReference type="NCBIfam" id="NF003515">
    <property type="entry name" value="PRK05182.2-1"/>
    <property type="match status" value="1"/>
</dbReference>
<comment type="catalytic activity">
    <reaction evidence="10 11">
        <text>RNA(n) + a ribonucleoside 5'-triphosphate = RNA(n+1) + diphosphate</text>
        <dbReference type="Rhea" id="RHEA:21248"/>
        <dbReference type="Rhea" id="RHEA-COMP:14527"/>
        <dbReference type="Rhea" id="RHEA-COMP:17342"/>
        <dbReference type="ChEBI" id="CHEBI:33019"/>
        <dbReference type="ChEBI" id="CHEBI:61557"/>
        <dbReference type="ChEBI" id="CHEBI:140395"/>
        <dbReference type="EC" id="2.7.7.6"/>
    </reaction>
</comment>
<dbReference type="PATRIC" id="fig|1094508.3.peg.1052"/>